<accession>A0A0J8G8G0</accession>
<evidence type="ECO:0000313" key="2">
    <source>
        <dbReference type="Proteomes" id="UP000037551"/>
    </source>
</evidence>
<dbReference type="Proteomes" id="UP000037551">
    <property type="component" value="Unassembled WGS sequence"/>
</dbReference>
<dbReference type="PATRIC" id="fig|1674920.3.peg.1779"/>
<dbReference type="OrthoDB" id="9204728at2"/>
<dbReference type="AlphaFoldDB" id="A0A0J8G8G0"/>
<evidence type="ECO:0008006" key="3">
    <source>
        <dbReference type="Google" id="ProtNLM"/>
    </source>
</evidence>
<organism evidence="1 2">
    <name type="scientific">Pseudomonas fildesensis</name>
    <dbReference type="NCBI Taxonomy" id="1674920"/>
    <lineage>
        <taxon>Bacteria</taxon>
        <taxon>Pseudomonadati</taxon>
        <taxon>Pseudomonadota</taxon>
        <taxon>Gammaproteobacteria</taxon>
        <taxon>Pseudomonadales</taxon>
        <taxon>Pseudomonadaceae</taxon>
        <taxon>Pseudomonas</taxon>
    </lineage>
</organism>
<reference evidence="1 2" key="1">
    <citation type="submission" date="2015-06" db="EMBL/GenBank/DDBJ databases">
        <title>Draft genome sequence of an Antarctic Pseudomonas sp. strain KG01 with full potential for biotechnological applications.</title>
        <authorList>
            <person name="Pavlov M.S."/>
            <person name="Lira F."/>
            <person name="Martinez J.L."/>
            <person name="Marshall S.H."/>
        </authorList>
    </citation>
    <scope>NUCLEOTIDE SEQUENCE [LARGE SCALE GENOMIC DNA]</scope>
    <source>
        <strain evidence="1 2">KG01</strain>
    </source>
</reference>
<dbReference type="STRING" id="1674920.ACR52_05330"/>
<sequence>MATAYINQRLIDYVSLRAWVLNGASPLATQKFDALNAHLPRHFVTPGYMVIVPSNTLQESTADEAWLMSQAEQVSRVLDDNPHAGDLIVSDYNLLQSVLGYSSLGVGSATSAWSTHLNEVRHTLEEIEQAYVRLKSGAVDREAFFRQRQALLTQLNSQLQGAARFGTGLRNSHSLRWILGVSTKSFLHKGDIKGYAERIKGIAGVSRHLRKGTYFGLVLDVGAAGLQVKEACTVGREEECRKAQFVEGGRLVGGVGAAYLGGTIGGKVGPAMCRLFLGIATKGVGRLSCGIIGGAVVGGTGGAFFGDRGAQWGEELYMGDDLWI</sequence>
<comment type="caution">
    <text evidence="1">The sequence shown here is derived from an EMBL/GenBank/DDBJ whole genome shotgun (WGS) entry which is preliminary data.</text>
</comment>
<proteinExistence type="predicted"/>
<evidence type="ECO:0000313" key="1">
    <source>
        <dbReference type="EMBL" id="KMT57003.1"/>
    </source>
</evidence>
<keyword evidence="2" id="KW-1185">Reference proteome</keyword>
<dbReference type="EMBL" id="LFMW01000002">
    <property type="protein sequence ID" value="KMT57003.1"/>
    <property type="molecule type" value="Genomic_DNA"/>
</dbReference>
<protein>
    <recommendedName>
        <fullName evidence="3">SSU ribosomal protein S2p (SAe)</fullName>
    </recommendedName>
</protein>
<dbReference type="RefSeq" id="WP_048721256.1">
    <property type="nucleotide sequence ID" value="NZ_LFMW01000002.1"/>
</dbReference>
<name>A0A0J8G8G0_9PSED</name>
<gene>
    <name evidence="1" type="ORF">ACR52_05330</name>
</gene>